<evidence type="ECO:0000256" key="1">
    <source>
        <dbReference type="ARBA" id="ARBA00009981"/>
    </source>
</evidence>
<dbReference type="NCBIfam" id="TIGR01552">
    <property type="entry name" value="phd_fam"/>
    <property type="match status" value="1"/>
</dbReference>
<accession>A0ABZ0S752</accession>
<keyword evidence="3" id="KW-1185">Reference proteome</keyword>
<evidence type="ECO:0000313" key="3">
    <source>
        <dbReference type="Proteomes" id="UP001432180"/>
    </source>
</evidence>
<gene>
    <name evidence="2" type="ORF">Thiowin_01288</name>
</gene>
<dbReference type="Gene3D" id="3.40.1620.10">
    <property type="entry name" value="YefM-like domain"/>
    <property type="match status" value="1"/>
</dbReference>
<dbReference type="InterPro" id="IPR036165">
    <property type="entry name" value="YefM-like_sf"/>
</dbReference>
<dbReference type="SUPFAM" id="SSF143120">
    <property type="entry name" value="YefM-like"/>
    <property type="match status" value="1"/>
</dbReference>
<comment type="similarity">
    <text evidence="1">Belongs to the phD/YefM antitoxin family.</text>
</comment>
<dbReference type="EMBL" id="CP121472">
    <property type="protein sequence ID" value="WPL16335.1"/>
    <property type="molecule type" value="Genomic_DNA"/>
</dbReference>
<dbReference type="Proteomes" id="UP001432180">
    <property type="component" value="Chromosome"/>
</dbReference>
<reference evidence="2 3" key="1">
    <citation type="journal article" date="2023" name="Microorganisms">
        <title>Thiorhodovibrio frisius and Trv. litoralis spp. nov., Two Novel Members from a Clade of Fastidious Purple Sulfur Bacteria That Exhibit Unique Red-Shifted Light-Harvesting Capabilities.</title>
        <authorList>
            <person name="Methner A."/>
            <person name="Kuzyk S.B."/>
            <person name="Petersen J."/>
            <person name="Bauer S."/>
            <person name="Brinkmann H."/>
            <person name="Sichau K."/>
            <person name="Wanner G."/>
            <person name="Wolf J."/>
            <person name="Neumann-Schaal M."/>
            <person name="Henke P."/>
            <person name="Tank M."/>
            <person name="Sproer C."/>
            <person name="Bunk B."/>
            <person name="Overmann J."/>
        </authorList>
    </citation>
    <scope>NUCLEOTIDE SEQUENCE [LARGE SCALE GENOMIC DNA]</scope>
    <source>
        <strain evidence="2 3">DSM 6702</strain>
    </source>
</reference>
<protein>
    <submittedName>
        <fullName evidence="2">Antitoxin of toxin-antitoxin stability system</fullName>
    </submittedName>
</protein>
<evidence type="ECO:0000313" key="2">
    <source>
        <dbReference type="EMBL" id="WPL16335.1"/>
    </source>
</evidence>
<proteinExistence type="inferred from homology"/>
<sequence length="94" mass="10338">MVTTEPALAIKLREPIIMSQISIREAEVQLSSLIERACHGEEILIAEAGVPVARLSPISQSRVGRRFGALAGRARVDVRFFDPLPESELQAWEG</sequence>
<organism evidence="2 3">
    <name type="scientific">Thiorhodovibrio winogradskyi</name>
    <dbReference type="NCBI Taxonomy" id="77007"/>
    <lineage>
        <taxon>Bacteria</taxon>
        <taxon>Pseudomonadati</taxon>
        <taxon>Pseudomonadota</taxon>
        <taxon>Gammaproteobacteria</taxon>
        <taxon>Chromatiales</taxon>
        <taxon>Chromatiaceae</taxon>
        <taxon>Thiorhodovibrio</taxon>
    </lineage>
</organism>
<name>A0ABZ0S752_9GAMM</name>